<evidence type="ECO:0000313" key="3">
    <source>
        <dbReference type="Proteomes" id="UP000268535"/>
    </source>
</evidence>
<name>A0A4P9WT49_9FUNG</name>
<reference evidence="3" key="1">
    <citation type="journal article" date="2018" name="Nat. Microbiol.">
        <title>Leveraging single-cell genomics to expand the fungal tree of life.</title>
        <authorList>
            <person name="Ahrendt S.R."/>
            <person name="Quandt C.A."/>
            <person name="Ciobanu D."/>
            <person name="Clum A."/>
            <person name="Salamov A."/>
            <person name="Andreopoulos B."/>
            <person name="Cheng J.F."/>
            <person name="Woyke T."/>
            <person name="Pelin A."/>
            <person name="Henrissat B."/>
            <person name="Reynolds N.K."/>
            <person name="Benny G.L."/>
            <person name="Smith M.E."/>
            <person name="James T.Y."/>
            <person name="Grigoriev I.V."/>
        </authorList>
    </citation>
    <scope>NUCLEOTIDE SEQUENCE [LARGE SCALE GENOMIC DNA]</scope>
    <source>
        <strain evidence="3">ATCC 52028</strain>
    </source>
</reference>
<feature type="region of interest" description="Disordered" evidence="1">
    <location>
        <begin position="1"/>
        <end position="47"/>
    </location>
</feature>
<evidence type="ECO:0000256" key="1">
    <source>
        <dbReference type="SAM" id="MobiDB-lite"/>
    </source>
</evidence>
<proteinExistence type="predicted"/>
<organism evidence="2 3">
    <name type="scientific">Caulochytrium protostelioides</name>
    <dbReference type="NCBI Taxonomy" id="1555241"/>
    <lineage>
        <taxon>Eukaryota</taxon>
        <taxon>Fungi</taxon>
        <taxon>Fungi incertae sedis</taxon>
        <taxon>Chytridiomycota</taxon>
        <taxon>Chytridiomycota incertae sedis</taxon>
        <taxon>Chytridiomycetes</taxon>
        <taxon>Caulochytriales</taxon>
        <taxon>Caulochytriaceae</taxon>
        <taxon>Caulochytrium</taxon>
    </lineage>
</organism>
<protein>
    <submittedName>
        <fullName evidence="2">Uncharacterized protein</fullName>
    </submittedName>
</protein>
<dbReference type="AlphaFoldDB" id="A0A4P9WT49"/>
<accession>A0A4P9WT49</accession>
<feature type="compositionally biased region" description="Acidic residues" evidence="1">
    <location>
        <begin position="22"/>
        <end position="45"/>
    </location>
</feature>
<sequence length="243" mass="26957">MSAGIATSMPPSRRTATPTAVDVEDHDDGDDDAATDEDDEDDETYGDSFELNLPSAVQPTPMPFAGFAAHARPFSRDDASWSLYTKLYATGTRMQNKKRESYYTKLYVTGTRMQNKQRESYRSASDHFLDQTALAPHKAEEVFLENAVDDVGAGFVKDGGAQGTLIDAGAALKVLELAHNGLVDVEGHIHRERRPARQKRVKETVVVLHQERRHDGVWREPGVHVGRLVHQHVRLGVLAERLG</sequence>
<gene>
    <name evidence="2" type="ORF">CAUPRSCDRAFT_11860</name>
</gene>
<dbReference type="Proteomes" id="UP000268535">
    <property type="component" value="Unassembled WGS sequence"/>
</dbReference>
<dbReference type="EMBL" id="ML009939">
    <property type="protein sequence ID" value="RKO96451.1"/>
    <property type="molecule type" value="Genomic_DNA"/>
</dbReference>
<evidence type="ECO:0000313" key="2">
    <source>
        <dbReference type="EMBL" id="RKO96451.1"/>
    </source>
</evidence>